<name>A0A401KLU7_ASPAW</name>
<proteinExistence type="predicted"/>
<organism evidence="1 2">
    <name type="scientific">Aspergillus awamori</name>
    <name type="common">Black koji mold</name>
    <dbReference type="NCBI Taxonomy" id="105351"/>
    <lineage>
        <taxon>Eukaryota</taxon>
        <taxon>Fungi</taxon>
        <taxon>Dikarya</taxon>
        <taxon>Ascomycota</taxon>
        <taxon>Pezizomycotina</taxon>
        <taxon>Eurotiomycetes</taxon>
        <taxon>Eurotiomycetidae</taxon>
        <taxon>Eurotiales</taxon>
        <taxon>Aspergillaceae</taxon>
        <taxon>Aspergillus</taxon>
    </lineage>
</organism>
<dbReference type="AlphaFoldDB" id="A0A401KLU7"/>
<dbReference type="EMBL" id="BDHI01000007">
    <property type="protein sequence ID" value="GCB20215.1"/>
    <property type="molecule type" value="Genomic_DNA"/>
</dbReference>
<gene>
    <name evidence="1" type="ORF">AAWM_03100</name>
</gene>
<reference evidence="1 2" key="1">
    <citation type="submission" date="2016-09" db="EMBL/GenBank/DDBJ databases">
        <title>Aspergillus awamori IFM 58123T.</title>
        <authorList>
            <person name="Kusuya Y."/>
            <person name="Shimizu M."/>
            <person name="Takahashi H."/>
            <person name="Yaguchi T."/>
        </authorList>
    </citation>
    <scope>NUCLEOTIDE SEQUENCE [LARGE SCALE GENOMIC DNA]</scope>
    <source>
        <strain evidence="1 2">IFM 58123</strain>
    </source>
</reference>
<evidence type="ECO:0000313" key="2">
    <source>
        <dbReference type="Proteomes" id="UP000286921"/>
    </source>
</evidence>
<keyword evidence="2" id="KW-1185">Reference proteome</keyword>
<dbReference type="STRING" id="105351.A0A401KLU7"/>
<protein>
    <submittedName>
        <fullName evidence="1">Uncharacterized protein</fullName>
    </submittedName>
</protein>
<sequence length="324" mass="36864">MPSDTCTASRILDKLHEHVMRIRNSVPENGHIDLHDLDSVEHVMNFDFEHLNEKAVPPLYFEPMQPVELKQFPPDPAQVCSFFDIIERGNDDSSCCRQISDLISDYATRNALSHQHLQIVEAPDSTFYLEASLALTVEEVALHLLDRTVAHEDSILFSEFSALVIAMRGRVHQPKIDSESEREELYEHEDAAYGNSYTAVTDGQLEDRQSQRINLPIECKGFLRDRRLSKVTMQEASQLVALVNQQPGQPGADDMYRHYLASQCGTQIFVNSLFCQKKWIDYLQTGQNTDAFATLQSYGPYYIDSIRDASRFALIIVALSLYLS</sequence>
<evidence type="ECO:0000313" key="1">
    <source>
        <dbReference type="EMBL" id="GCB20215.1"/>
    </source>
</evidence>
<dbReference type="Proteomes" id="UP000286921">
    <property type="component" value="Unassembled WGS sequence"/>
</dbReference>
<comment type="caution">
    <text evidence="1">The sequence shown here is derived from an EMBL/GenBank/DDBJ whole genome shotgun (WGS) entry which is preliminary data.</text>
</comment>
<accession>A0A401KLU7</accession>